<keyword evidence="2" id="KW-1185">Reference proteome</keyword>
<name>A0ABY8EJF6_9FIRM</name>
<proteinExistence type="predicted"/>
<evidence type="ECO:0000313" key="1">
    <source>
        <dbReference type="EMBL" id="WFD12250.1"/>
    </source>
</evidence>
<evidence type="ECO:0000313" key="2">
    <source>
        <dbReference type="Proteomes" id="UP001222800"/>
    </source>
</evidence>
<organism evidence="1 2">
    <name type="scientific">Tepidibacter hydrothermalis</name>
    <dbReference type="NCBI Taxonomy" id="3036126"/>
    <lineage>
        <taxon>Bacteria</taxon>
        <taxon>Bacillati</taxon>
        <taxon>Bacillota</taxon>
        <taxon>Clostridia</taxon>
        <taxon>Peptostreptococcales</taxon>
        <taxon>Peptostreptococcaceae</taxon>
        <taxon>Tepidibacter</taxon>
    </lineage>
</organism>
<reference evidence="1 2" key="1">
    <citation type="submission" date="2023-03" db="EMBL/GenBank/DDBJ databases">
        <title>Complete genome sequence of Tepidibacter sp. SWIR-1, isolated from a deep-sea hydrothermal vent.</title>
        <authorList>
            <person name="Li X."/>
        </authorList>
    </citation>
    <scope>NUCLEOTIDE SEQUENCE [LARGE SCALE GENOMIC DNA]</scope>
    <source>
        <strain evidence="1 2">SWIR-1</strain>
    </source>
</reference>
<dbReference type="EMBL" id="CP120733">
    <property type="protein sequence ID" value="WFD12250.1"/>
    <property type="molecule type" value="Genomic_DNA"/>
</dbReference>
<gene>
    <name evidence="1" type="ORF">P4S50_09235</name>
</gene>
<sequence length="173" mass="20016">MKKGKLIFLVIILMIVGGLVFGISRVMNNPEKYQSSNVSSNVIFDVTQFYASENATVSESKLIEMLGDPDEIEEWDYKKLSKSYPIRTLIYGNYRYNFNSDMLQRISIEEEIPYENKNEILEMFGLKKYKNSDVTDTNSAYRVTNCGVHDFWTQYSDGKLTNIRISYSSLFGN</sequence>
<dbReference type="RefSeq" id="WP_277734564.1">
    <property type="nucleotide sequence ID" value="NZ_CP120733.1"/>
</dbReference>
<dbReference type="Proteomes" id="UP001222800">
    <property type="component" value="Chromosome"/>
</dbReference>
<protein>
    <submittedName>
        <fullName evidence="1">Uncharacterized protein</fullName>
    </submittedName>
</protein>
<accession>A0ABY8EJF6</accession>